<comment type="caution">
    <text evidence="1">The sequence shown here is derived from an EMBL/GenBank/DDBJ whole genome shotgun (WGS) entry which is preliminary data.</text>
</comment>
<keyword evidence="2" id="KW-1185">Reference proteome</keyword>
<sequence>MTWEVVTVRHFDKWFHQQTSAMQEDILAMMLILSEYGPSLGRPYVDTVKMSDYSNMKELRIQHQGNPVRAFFAFDPTRKAVVLCAGVKTGVNQKQFYQQMIRNADAEFRQYLHNLENK</sequence>
<proteinExistence type="predicted"/>
<protein>
    <submittedName>
        <fullName evidence="1">Type II toxin-antitoxin system RelE/ParE family toxin</fullName>
    </submittedName>
</protein>
<name>A0A848MMU3_9GAMM</name>
<dbReference type="Proteomes" id="UP000585363">
    <property type="component" value="Unassembled WGS sequence"/>
</dbReference>
<reference evidence="1 2" key="1">
    <citation type="submission" date="2020-01" db="EMBL/GenBank/DDBJ databases">
        <authorList>
            <person name="Lee S.D."/>
        </authorList>
    </citation>
    <scope>NUCLEOTIDE SEQUENCE [LARGE SCALE GENOMIC DNA]</scope>
    <source>
        <strain evidence="1 2">SAP-1</strain>
    </source>
</reference>
<dbReference type="Pfam" id="PF05973">
    <property type="entry name" value="Gp49"/>
    <property type="match status" value="1"/>
</dbReference>
<dbReference type="InterPro" id="IPR009241">
    <property type="entry name" value="HigB-like"/>
</dbReference>
<dbReference type="RefSeq" id="WP_169404247.1">
    <property type="nucleotide sequence ID" value="NZ_JAADJU010000009.1"/>
</dbReference>
<organism evidence="1 2">
    <name type="scientific">Rouxiella aceris</name>
    <dbReference type="NCBI Taxonomy" id="2703884"/>
    <lineage>
        <taxon>Bacteria</taxon>
        <taxon>Pseudomonadati</taxon>
        <taxon>Pseudomonadota</taxon>
        <taxon>Gammaproteobacteria</taxon>
        <taxon>Enterobacterales</taxon>
        <taxon>Yersiniaceae</taxon>
        <taxon>Rouxiella</taxon>
    </lineage>
</organism>
<evidence type="ECO:0000313" key="1">
    <source>
        <dbReference type="EMBL" id="NMP28526.1"/>
    </source>
</evidence>
<dbReference type="AlphaFoldDB" id="A0A848MMU3"/>
<dbReference type="EMBL" id="JAADJU010000009">
    <property type="protein sequence ID" value="NMP28526.1"/>
    <property type="molecule type" value="Genomic_DNA"/>
</dbReference>
<evidence type="ECO:0000313" key="2">
    <source>
        <dbReference type="Proteomes" id="UP000585363"/>
    </source>
</evidence>
<gene>
    <name evidence="1" type="ORF">GW590_16815</name>
</gene>
<reference evidence="1 2" key="2">
    <citation type="submission" date="2020-06" db="EMBL/GenBank/DDBJ databases">
        <title>Polyphasic characterization of a Rahnella strain isolated from tree sap.</title>
        <authorList>
            <person name="Kim I.S."/>
        </authorList>
    </citation>
    <scope>NUCLEOTIDE SEQUENCE [LARGE SCALE GENOMIC DNA]</scope>
    <source>
        <strain evidence="1 2">SAP-1</strain>
    </source>
</reference>
<accession>A0A848MMU3</accession>